<dbReference type="EMBL" id="AP014546">
    <property type="protein sequence ID" value="BBB29591.1"/>
    <property type="molecule type" value="Genomic_DNA"/>
</dbReference>
<reference evidence="1 2" key="1">
    <citation type="journal article" date="2008" name="Int. J. Syst. Evol. Microbiol.">
        <title>Neptunomonas japonica sp. nov., an Osedax japonicus symbiont-like bacterium isolated from sediment adjacent to sperm whale carcasses off Kagoshima, Japan.</title>
        <authorList>
            <person name="Miyazaki M."/>
            <person name="Nogi Y."/>
            <person name="Fujiwara Y."/>
            <person name="Kawato M."/>
            <person name="Kubokawa K."/>
            <person name="Horikoshi K."/>
        </authorList>
    </citation>
    <scope>NUCLEOTIDE SEQUENCE [LARGE SCALE GENOMIC DNA]</scope>
    <source>
        <strain evidence="1 2">JAMM 1380</strain>
    </source>
</reference>
<dbReference type="Proteomes" id="UP000595332">
    <property type="component" value="Chromosome"/>
</dbReference>
<dbReference type="AlphaFoldDB" id="A0A7R6PJW0"/>
<accession>A0A7R6PJW0</accession>
<dbReference type="KEGG" id="njp:NEJAP_1639"/>
<dbReference type="RefSeq" id="WP_201350198.1">
    <property type="nucleotide sequence ID" value="NZ_AP014546.1"/>
</dbReference>
<proteinExistence type="predicted"/>
<evidence type="ECO:0000313" key="2">
    <source>
        <dbReference type="Proteomes" id="UP000595332"/>
    </source>
</evidence>
<sequence>MMVSELKGLVLEHSGFNAAISGGNGRSIDSAIIIHRDGVHDKRTVQKAVLWALGQHKDLSWGVLSDEREDANGRCYESMLLDVRIMNNSGQVKRGQQQIYFDITEHVNG</sequence>
<gene>
    <name evidence="1" type="ORF">NEJAP_1639</name>
</gene>
<protein>
    <submittedName>
        <fullName evidence="1">Uncharacterized protein</fullName>
    </submittedName>
</protein>
<name>A0A7R6PJW0_9GAMM</name>
<keyword evidence="2" id="KW-1185">Reference proteome</keyword>
<organism evidence="1 2">
    <name type="scientific">Neptunomonas japonica JAMM 1380</name>
    <dbReference type="NCBI Taxonomy" id="1441457"/>
    <lineage>
        <taxon>Bacteria</taxon>
        <taxon>Pseudomonadati</taxon>
        <taxon>Pseudomonadota</taxon>
        <taxon>Gammaproteobacteria</taxon>
        <taxon>Oceanospirillales</taxon>
        <taxon>Oceanospirillaceae</taxon>
        <taxon>Neptunomonas</taxon>
    </lineage>
</organism>
<evidence type="ECO:0000313" key="1">
    <source>
        <dbReference type="EMBL" id="BBB29591.1"/>
    </source>
</evidence>